<dbReference type="InterPro" id="IPR050471">
    <property type="entry name" value="AB_hydrolase"/>
</dbReference>
<dbReference type="SUPFAM" id="SSF53474">
    <property type="entry name" value="alpha/beta-Hydrolases"/>
    <property type="match status" value="1"/>
</dbReference>
<dbReference type="PRINTS" id="PR00111">
    <property type="entry name" value="ABHYDROLASE"/>
</dbReference>
<evidence type="ECO:0000259" key="1">
    <source>
        <dbReference type="Pfam" id="PF12697"/>
    </source>
</evidence>
<proteinExistence type="predicted"/>
<organism evidence="2 3">
    <name type="scientific">Halogeometricum borinquense</name>
    <dbReference type="NCBI Taxonomy" id="60847"/>
    <lineage>
        <taxon>Archaea</taxon>
        <taxon>Methanobacteriati</taxon>
        <taxon>Methanobacteriota</taxon>
        <taxon>Stenosarchaea group</taxon>
        <taxon>Halobacteria</taxon>
        <taxon>Halobacteriales</taxon>
        <taxon>Haloferacaceae</taxon>
        <taxon>Halogeometricum</taxon>
    </lineage>
</organism>
<dbReference type="EMBL" id="RZHH01000002">
    <property type="protein sequence ID" value="RYJ13821.1"/>
    <property type="molecule type" value="Genomic_DNA"/>
</dbReference>
<dbReference type="Pfam" id="PF12697">
    <property type="entry name" value="Abhydrolase_6"/>
    <property type="match status" value="1"/>
</dbReference>
<evidence type="ECO:0000313" key="2">
    <source>
        <dbReference type="EMBL" id="RYJ13821.1"/>
    </source>
</evidence>
<keyword evidence="2" id="KW-0378">Hydrolase</keyword>
<dbReference type="AlphaFoldDB" id="A0A482TKJ1"/>
<dbReference type="InterPro" id="IPR000073">
    <property type="entry name" value="AB_hydrolase_1"/>
</dbReference>
<protein>
    <submittedName>
        <fullName evidence="2">Alpha/beta fold hydrolase</fullName>
    </submittedName>
</protein>
<dbReference type="InterPro" id="IPR029058">
    <property type="entry name" value="AB_hydrolase_fold"/>
</dbReference>
<dbReference type="Gene3D" id="3.40.50.1820">
    <property type="entry name" value="alpha/beta hydrolase"/>
    <property type="match status" value="1"/>
</dbReference>
<feature type="domain" description="AB hydrolase-1" evidence="1">
    <location>
        <begin position="30"/>
        <end position="261"/>
    </location>
</feature>
<dbReference type="PANTHER" id="PTHR43433:SF5">
    <property type="entry name" value="AB HYDROLASE-1 DOMAIN-CONTAINING PROTEIN"/>
    <property type="match status" value="1"/>
</dbReference>
<sequence length="273" mass="29683">MTRLTLTADYGHFDRRIPYYRAGDGPETLVVLPGLSDAFAGGPTKATAEYLARVTYRGLTDDFTVWTVRRPRALDPDATTRELAGSAATALDELGGGHVLGYSMGGFVAQHLAADYPELVERLVLGSTAARVGDAGRTVLEDWETWAKTGAWGNLYASSARESYTGWRHQVYPAAMCLLGPLLTPPYPEDVVTSIRACLEHDGTDRLGDVRMPTLVVGGDEDRLFPPELLREAKEMLPDATLALLRGTGHAAATEQTTAFNRVVGRFLREESL</sequence>
<dbReference type="RefSeq" id="WP_129784240.1">
    <property type="nucleotide sequence ID" value="NZ_RZHH01000002.1"/>
</dbReference>
<name>A0A482TKJ1_9EURY</name>
<comment type="caution">
    <text evidence="2">The sequence shown here is derived from an EMBL/GenBank/DDBJ whole genome shotgun (WGS) entry which is preliminary data.</text>
</comment>
<dbReference type="Proteomes" id="UP000294028">
    <property type="component" value="Unassembled WGS sequence"/>
</dbReference>
<evidence type="ECO:0000313" key="3">
    <source>
        <dbReference type="Proteomes" id="UP000294028"/>
    </source>
</evidence>
<accession>A0A482TKJ1</accession>
<dbReference type="PANTHER" id="PTHR43433">
    <property type="entry name" value="HYDROLASE, ALPHA/BETA FOLD FAMILY PROTEIN"/>
    <property type="match status" value="1"/>
</dbReference>
<reference evidence="2 3" key="1">
    <citation type="submission" date="2018-12" db="EMBL/GenBank/DDBJ databases">
        <title>Genome analysis provides insights into bioremediation potentialities of Halogeometricum borinquense strain N11.</title>
        <authorList>
            <person name="Najjari A."/>
            <person name="Youssef N."/>
            <person name="Fhoula I."/>
            <person name="Ben Dhia O."/>
            <person name="Mahjoubi M."/>
            <person name="Ouzari H.I."/>
            <person name="Cherif A."/>
        </authorList>
    </citation>
    <scope>NUCLEOTIDE SEQUENCE [LARGE SCALE GENOMIC DNA]</scope>
    <source>
        <strain evidence="2 3">N11</strain>
    </source>
</reference>
<gene>
    <name evidence="2" type="ORF">ELS19_07495</name>
</gene>
<dbReference type="GO" id="GO:0016787">
    <property type="term" value="F:hydrolase activity"/>
    <property type="evidence" value="ECO:0007669"/>
    <property type="project" value="UniProtKB-KW"/>
</dbReference>